<keyword evidence="3" id="KW-1185">Reference proteome</keyword>
<keyword evidence="1" id="KW-0732">Signal</keyword>
<name>A0A1G9RLB8_9FIRM</name>
<dbReference type="Proteomes" id="UP000199309">
    <property type="component" value="Unassembled WGS sequence"/>
</dbReference>
<dbReference type="AlphaFoldDB" id="A0A1G9RLB8"/>
<evidence type="ECO:0000313" key="3">
    <source>
        <dbReference type="Proteomes" id="UP000199309"/>
    </source>
</evidence>
<dbReference type="RefSeq" id="WP_091647866.1">
    <property type="nucleotide sequence ID" value="NZ_FNHQ01000003.1"/>
</dbReference>
<sequence>MKFKKIICTVFFAISLSNMGIAADNGAVLTKEESQVQTFMTALYTDNGYGSAKSSMADSLAEKINTQNFGELQKQIQNKFGRYKSMKLVVLEKFDQGDRLTYMADYGANQLVRIVITFGPNGKNGIQSFAFTRMQVDKK</sequence>
<evidence type="ECO:0000313" key="2">
    <source>
        <dbReference type="EMBL" id="SDM24046.1"/>
    </source>
</evidence>
<proteinExistence type="predicted"/>
<accession>A0A1G9RLB8</accession>
<dbReference type="OrthoDB" id="1666115at2"/>
<dbReference type="EMBL" id="FNHQ01000003">
    <property type="protein sequence ID" value="SDM24046.1"/>
    <property type="molecule type" value="Genomic_DNA"/>
</dbReference>
<organism evidence="2 3">
    <name type="scientific">Megasphaera paucivorans</name>
    <dbReference type="NCBI Taxonomy" id="349095"/>
    <lineage>
        <taxon>Bacteria</taxon>
        <taxon>Bacillati</taxon>
        <taxon>Bacillota</taxon>
        <taxon>Negativicutes</taxon>
        <taxon>Veillonellales</taxon>
        <taxon>Veillonellaceae</taxon>
        <taxon>Megasphaera</taxon>
    </lineage>
</organism>
<feature type="signal peptide" evidence="1">
    <location>
        <begin position="1"/>
        <end position="22"/>
    </location>
</feature>
<gene>
    <name evidence="2" type="ORF">SAMN05660299_00500</name>
</gene>
<feature type="chain" id="PRO_5011557999" description="DUF3887 domain-containing protein" evidence="1">
    <location>
        <begin position="23"/>
        <end position="139"/>
    </location>
</feature>
<reference evidence="2 3" key="1">
    <citation type="submission" date="2016-10" db="EMBL/GenBank/DDBJ databases">
        <authorList>
            <person name="de Groot N.N."/>
        </authorList>
    </citation>
    <scope>NUCLEOTIDE SEQUENCE [LARGE SCALE GENOMIC DNA]</scope>
    <source>
        <strain evidence="2 3">DSM 16981</strain>
    </source>
</reference>
<evidence type="ECO:0000256" key="1">
    <source>
        <dbReference type="SAM" id="SignalP"/>
    </source>
</evidence>
<evidence type="ECO:0008006" key="4">
    <source>
        <dbReference type="Google" id="ProtNLM"/>
    </source>
</evidence>
<protein>
    <recommendedName>
        <fullName evidence="4">DUF3887 domain-containing protein</fullName>
    </recommendedName>
</protein>